<gene>
    <name evidence="26" type="ORF">NQ318_017455</name>
</gene>
<dbReference type="GO" id="GO:0003676">
    <property type="term" value="F:nucleic acid binding"/>
    <property type="evidence" value="ECO:0007669"/>
    <property type="project" value="InterPro"/>
</dbReference>
<dbReference type="Gene3D" id="1.10.3380.20">
    <property type="match status" value="1"/>
</dbReference>
<name>A0AAV8Z4B5_9CUCU</name>
<evidence type="ECO:0000256" key="16">
    <source>
        <dbReference type="ARBA" id="ARBA00023239"/>
    </source>
</evidence>
<keyword evidence="5" id="KW-0547">Nucleotide-binding</keyword>
<keyword evidence="11 22" id="KW-1133">Transmembrane helix</keyword>
<dbReference type="GO" id="GO:0006302">
    <property type="term" value="P:double-strand break repair"/>
    <property type="evidence" value="ECO:0007669"/>
    <property type="project" value="UniProtKB-ARBA"/>
</dbReference>
<keyword evidence="16 22" id="KW-0456">Lyase</keyword>
<dbReference type="GO" id="GO:0005634">
    <property type="term" value="C:nucleus"/>
    <property type="evidence" value="ECO:0007669"/>
    <property type="project" value="UniProtKB-SubCell"/>
</dbReference>
<feature type="modified residue" description="Pyruvic acid (Ser); by autocatalysis" evidence="22">
    <location>
        <position position="313"/>
    </location>
</feature>
<keyword evidence="18 22" id="KW-1208">Phospholipid metabolism</keyword>
<comment type="caution">
    <text evidence="26">The sequence shown here is derived from an EMBL/GenBank/DDBJ whole genome shotgun (WGS) entry which is preliminary data.</text>
</comment>
<proteinExistence type="inferred from homology"/>
<evidence type="ECO:0000256" key="6">
    <source>
        <dbReference type="ARBA" id="ARBA00022763"/>
    </source>
</evidence>
<feature type="active site" description="Charge relay system; for autoendoproteolytic cleavage activity" evidence="22">
    <location>
        <position position="208"/>
    </location>
</feature>
<dbReference type="GO" id="GO:0016540">
    <property type="term" value="P:protein autoprocessing"/>
    <property type="evidence" value="ECO:0007669"/>
    <property type="project" value="UniProtKB-UniRule"/>
</dbReference>
<dbReference type="InterPro" id="IPR014001">
    <property type="entry name" value="Helicase_ATP-bd"/>
</dbReference>
<keyword evidence="22" id="KW-0999">Mitochondrion inner membrane</keyword>
<dbReference type="GO" id="GO:0004609">
    <property type="term" value="F:phosphatidylserine decarboxylase activity"/>
    <property type="evidence" value="ECO:0007669"/>
    <property type="project" value="UniProtKB-UniRule"/>
</dbReference>
<dbReference type="PANTHER" id="PTHR47961:SF12">
    <property type="entry name" value="HELICASE POLQ-LIKE"/>
    <property type="match status" value="1"/>
</dbReference>
<feature type="active site" description="Charge relay system; for autoendoproteolytic cleavage activity" evidence="22">
    <location>
        <position position="135"/>
    </location>
</feature>
<evidence type="ECO:0000256" key="15">
    <source>
        <dbReference type="ARBA" id="ARBA00023209"/>
    </source>
</evidence>
<comment type="PTM">
    <text evidence="22">Is synthesized initially as an inactive proenzyme. Formation of the active enzyme involves a self-maturation process in which the active site pyruvoyl group is generated from an internal serine residue via an autocatalytic post-translational modification. Two non-identical subunits are generated from the proenzyme in this reaction, and the pyruvate is formed at the N-terminus of the alpha chain, which is derived from the carboxyl end of the proenzyme. The autoendoproteolytic cleavage occurs by a canonical serine protease mechanism, in which the side chain hydroxyl group of the serine supplies its oxygen atom to form the C-terminus of the beta chain, while the remainder of the serine residue undergoes an oxidative deamination to produce ammonia and the pyruvoyl prosthetic group on the alpha chain. During this reaction, the Ser that is part of the protease active site of the proenzyme becomes the pyruvoyl prosthetic group, which constitutes an essential element of the active site of the mature decarboxylase.</text>
</comment>
<feature type="chain" id="PRO_5043061592" description="Phosphatidylserine decarboxylase alpha chain" evidence="22">
    <location>
        <begin position="313"/>
        <end position="1341"/>
    </location>
</feature>
<keyword evidence="27" id="KW-1185">Reference proteome</keyword>
<dbReference type="Gene3D" id="1.10.150.20">
    <property type="entry name" value="5' to 3' exonuclease, C-terminal subdomain"/>
    <property type="match status" value="1"/>
</dbReference>
<evidence type="ECO:0000256" key="20">
    <source>
        <dbReference type="ARBA" id="ARBA00045136"/>
    </source>
</evidence>
<feature type="transmembrane region" description="Helical" evidence="23">
    <location>
        <begin position="18"/>
        <end position="38"/>
    </location>
</feature>
<keyword evidence="22" id="KW-0865">Zymogen</keyword>
<comment type="similarity">
    <text evidence="22">Belongs to the phosphatidylserine decarboxylase family. PSD-B subfamily. Eukaryotic type I sub-subfamily.</text>
</comment>
<dbReference type="Pfam" id="PF21099">
    <property type="entry name" value="POLQ_helical"/>
    <property type="match status" value="1"/>
</dbReference>
<evidence type="ECO:0000256" key="4">
    <source>
        <dbReference type="ARBA" id="ARBA00022692"/>
    </source>
</evidence>
<feature type="active site" description="Schiff-base intermediate with substrate; via pyruvic acid; for decarboxylase activity" evidence="22">
    <location>
        <position position="313"/>
    </location>
</feature>
<accession>A0AAV8Z4B5</accession>
<keyword evidence="19 22" id="KW-0670">Pyruvate</keyword>
<evidence type="ECO:0000313" key="27">
    <source>
        <dbReference type="Proteomes" id="UP001162162"/>
    </source>
</evidence>
<dbReference type="CDD" id="cd18795">
    <property type="entry name" value="SF2_C_Ski2"/>
    <property type="match status" value="1"/>
</dbReference>
<dbReference type="CDD" id="cd18026">
    <property type="entry name" value="DEXHc_POLQ-like"/>
    <property type="match status" value="1"/>
</dbReference>
<dbReference type="NCBIfam" id="TIGR00163">
    <property type="entry name" value="PS_decarb"/>
    <property type="match status" value="1"/>
</dbReference>
<evidence type="ECO:0000256" key="18">
    <source>
        <dbReference type="ARBA" id="ARBA00023264"/>
    </source>
</evidence>
<dbReference type="Pfam" id="PF00271">
    <property type="entry name" value="Helicase_C"/>
    <property type="match status" value="1"/>
</dbReference>
<dbReference type="PROSITE" id="PS51194">
    <property type="entry name" value="HELICASE_CTER"/>
    <property type="match status" value="1"/>
</dbReference>
<comment type="cofactor">
    <cofactor evidence="22">
        <name>pyruvate</name>
        <dbReference type="ChEBI" id="CHEBI:15361"/>
    </cofactor>
    <text evidence="22">Binds 1 pyruvoyl group covalently per subunit.</text>
</comment>
<evidence type="ECO:0000259" key="25">
    <source>
        <dbReference type="PROSITE" id="PS51194"/>
    </source>
</evidence>
<protein>
    <recommendedName>
        <fullName evidence="22">Phosphatidylserine decarboxylase proenzyme, mitochondrial</fullName>
        <ecNumber evidence="22">4.1.1.65</ecNumber>
    </recommendedName>
    <component>
        <recommendedName>
            <fullName evidence="22">Phosphatidylserine decarboxylase beta chain</fullName>
        </recommendedName>
    </component>
    <component>
        <recommendedName>
            <fullName evidence="22">Phosphatidylserine decarboxylase alpha chain</fullName>
        </recommendedName>
    </component>
</protein>
<feature type="domain" description="Helicase C-terminal" evidence="25">
    <location>
        <begin position="743"/>
        <end position="960"/>
    </location>
</feature>
<dbReference type="PROSITE" id="PS51192">
    <property type="entry name" value="HELICASE_ATP_BIND_1"/>
    <property type="match status" value="1"/>
</dbReference>
<keyword evidence="17" id="KW-0539">Nucleus</keyword>
<evidence type="ECO:0000259" key="24">
    <source>
        <dbReference type="PROSITE" id="PS51192"/>
    </source>
</evidence>
<evidence type="ECO:0000256" key="7">
    <source>
        <dbReference type="ARBA" id="ARBA00022793"/>
    </source>
</evidence>
<dbReference type="GO" id="GO:0016787">
    <property type="term" value="F:hydrolase activity"/>
    <property type="evidence" value="ECO:0007669"/>
    <property type="project" value="UniProtKB-KW"/>
</dbReference>
<comment type="catalytic activity">
    <reaction evidence="22">
        <text>a 1,2-diacyl-sn-glycero-3-phospho-L-serine + H(+) = a 1,2-diacyl-sn-glycero-3-phosphoethanolamine + CO2</text>
        <dbReference type="Rhea" id="RHEA:20828"/>
        <dbReference type="ChEBI" id="CHEBI:15378"/>
        <dbReference type="ChEBI" id="CHEBI:16526"/>
        <dbReference type="ChEBI" id="CHEBI:57262"/>
        <dbReference type="ChEBI" id="CHEBI:64612"/>
        <dbReference type="EC" id="4.1.1.65"/>
    </reaction>
</comment>
<keyword evidence="8" id="KW-0378">Hydrolase</keyword>
<dbReference type="GO" id="GO:0005524">
    <property type="term" value="F:ATP binding"/>
    <property type="evidence" value="ECO:0007669"/>
    <property type="project" value="UniProtKB-KW"/>
</dbReference>
<evidence type="ECO:0000256" key="14">
    <source>
        <dbReference type="ARBA" id="ARBA00023204"/>
    </source>
</evidence>
<evidence type="ECO:0000256" key="11">
    <source>
        <dbReference type="ARBA" id="ARBA00022989"/>
    </source>
</evidence>
<evidence type="ECO:0000256" key="1">
    <source>
        <dbReference type="ARBA" id="ARBA00004123"/>
    </source>
</evidence>
<dbReference type="Pfam" id="PF00270">
    <property type="entry name" value="DEAD"/>
    <property type="match status" value="1"/>
</dbReference>
<evidence type="ECO:0000256" key="22">
    <source>
        <dbReference type="HAMAP-Rule" id="MF_03208"/>
    </source>
</evidence>
<dbReference type="SUPFAM" id="SSF52540">
    <property type="entry name" value="P-loop containing nucleoside triphosphate hydrolases"/>
    <property type="match status" value="1"/>
</dbReference>
<dbReference type="FunFam" id="3.40.50.300:FF:000813">
    <property type="entry name" value="helicase POLQ-like isoform X1"/>
    <property type="match status" value="1"/>
</dbReference>
<dbReference type="InterPro" id="IPR003817">
    <property type="entry name" value="PS_Dcarbxylase"/>
</dbReference>
<comment type="pathway">
    <text evidence="22">Phospholipid metabolism; phosphatidylethanolamine biosynthesis; phosphatidylethanolamine from CDP-diacylglycerol: step 2/2.</text>
</comment>
<evidence type="ECO:0000256" key="23">
    <source>
        <dbReference type="SAM" id="Phobius"/>
    </source>
</evidence>
<keyword evidence="9" id="KW-0347">Helicase</keyword>
<comment type="catalytic activity">
    <reaction evidence="21">
        <text>ATP + H2O = ADP + phosphate + H(+)</text>
        <dbReference type="Rhea" id="RHEA:13065"/>
        <dbReference type="ChEBI" id="CHEBI:15377"/>
        <dbReference type="ChEBI" id="CHEBI:15378"/>
        <dbReference type="ChEBI" id="CHEBI:30616"/>
        <dbReference type="ChEBI" id="CHEBI:43474"/>
        <dbReference type="ChEBI" id="CHEBI:456216"/>
        <dbReference type="EC" id="5.6.2.4"/>
    </reaction>
</comment>
<evidence type="ECO:0000256" key="3">
    <source>
        <dbReference type="ARBA" id="ARBA00022516"/>
    </source>
</evidence>
<dbReference type="EC" id="4.1.1.65" evidence="22"/>
<evidence type="ECO:0000256" key="19">
    <source>
        <dbReference type="ARBA" id="ARBA00023317"/>
    </source>
</evidence>
<evidence type="ECO:0000313" key="26">
    <source>
        <dbReference type="EMBL" id="KAJ8958309.1"/>
    </source>
</evidence>
<feature type="topological domain" description="Mitochondrial matrix" evidence="22">
    <location>
        <begin position="1"/>
        <end position="21"/>
    </location>
</feature>
<dbReference type="Gene3D" id="3.40.50.300">
    <property type="entry name" value="P-loop containing nucleotide triphosphate hydrolases"/>
    <property type="match status" value="2"/>
</dbReference>
<dbReference type="Pfam" id="PF02666">
    <property type="entry name" value="PS_Dcarbxylase"/>
    <property type="match status" value="1"/>
</dbReference>
<dbReference type="GO" id="GO:0005743">
    <property type="term" value="C:mitochondrial inner membrane"/>
    <property type="evidence" value="ECO:0007669"/>
    <property type="project" value="UniProtKB-SubCell"/>
</dbReference>
<dbReference type="SUPFAM" id="SSF158702">
    <property type="entry name" value="Sec63 N-terminal domain-like"/>
    <property type="match status" value="1"/>
</dbReference>
<keyword evidence="22" id="KW-0496">Mitochondrion</keyword>
<dbReference type="InterPro" id="IPR050474">
    <property type="entry name" value="Hel308_SKI2-like"/>
</dbReference>
<evidence type="ECO:0000256" key="12">
    <source>
        <dbReference type="ARBA" id="ARBA00023098"/>
    </source>
</evidence>
<evidence type="ECO:0000256" key="5">
    <source>
        <dbReference type="ARBA" id="ARBA00022741"/>
    </source>
</evidence>
<evidence type="ECO:0000256" key="9">
    <source>
        <dbReference type="ARBA" id="ARBA00022806"/>
    </source>
</evidence>
<evidence type="ECO:0000256" key="2">
    <source>
        <dbReference type="ARBA" id="ARBA00005189"/>
    </source>
</evidence>
<dbReference type="InterPro" id="IPR033661">
    <property type="entry name" value="PSD_type1_euk"/>
</dbReference>
<keyword evidence="14" id="KW-0234">DNA repair</keyword>
<sequence>MYSTGTVLRTSESEWRGIFVRFLPVGLCLIAVMQWRAYRKKMGETVAKQWEINCYCMLPLRTVSRWWGWLADKELPTYLRPPIYKLYATTFGVNISEALHEDLTSYPSLADFFARPLKEGVRQVDQSSCLVSPCDGTVLHFGTVNTEQIEQVKGVTYSLKDFLGENSWRNSDVQHSDFRISLLHQPHVGNTLYQCVIYLAPGDYHRFHSPTEWKPTHRRHFSGQLLSVSPSIAKWLPGLFCLNERAVYLGHWEHGFFSQTAVGATNVGTVKVYFDKTLQTNVSKKSPRFKEVCLGSSIDLKRGDLMGEFRMGSTIVLIFEAPIHFQFYIMPGGSGEDGPETGVHRTSDIHCFRGKLETKTKSETDLEKEIAERSTLFENEKITSQYRHQVDNLFEQIELSIFAMGTEEAEENKTVPDEILDIIFSDDIPNNKTENSQRGNQIAWPEDTLLNGVSFNSSFGSVIKKVLISNATKGVQPQRPSNNLLNASVCESKREFRSLGPFYGLPSKVKDLIKQYKGIEELYDWQDECLKLPAIQTRKNLIYALPTSGGKTLVAEILMLREILCYKRNAIFILPYVSIVQEKVWTFSPFGVALDFLIEEYASSKGVYPPRKRRRKNSVYIATIEKALGIINSLIEAGRLQEIGLIVVDELHLVGEEGRGATLEAALTKVMFLKANVQIVGMSATIGNLPDICKFLNADVYTQNFRPVELTEFVKCGKEIAKINWSYSKESELLVEPKKLHYKYSDSLLKLDPDMLGGLVMDVIPKGSCLIFCASKKNCENVANLLCRLCKPYVNEINKILYLKQNIYFRELKNYKSAEKEQIIHALKDEAGDICDVLRVSVQYGIAYHHSGLTSDERRIVEEGFRSGIISVICCTSTLAAGVNLPAKRVILRSPYIGRDFINLSRYKQMVGRAGRAGLGEAGDSILIAQPQDLPKVKNLLMSPMNQALSSMHLFEGRGLRHLLLSCISLGVANTRVQLQAVASQTLLAVQSDRLEVNTKKLTDKVIRNLFKLGALKESCGIQRTESSSALCDVSVKMDVSTANVDSQDTSVRETEGASTSKKRRKTVVLTNDTKLLVSELGCAAIKGGLELSRAHLLYEDLYQAQSSLVLQGHLHLLYLVTPYETAEQIKPNMQIYYEVFTHLQPNELKVAKILGLNESIAVKMLSNIPIKNVSERVLNRFYVTLMLYDLWNEVPVFQVSEKYQISRGIVQNLMMVSSTFASNVVNFCEELQEFWAYAYLLKGMSHRLAHCCIKELQPLMELPAVKQSRAKQLYNAGYKTLQSIAKANASDLENIEFMSRRVANQLIAAAKMLLLERVENLREEAEDVLDGVENPRLVQQ</sequence>
<dbReference type="PANTHER" id="PTHR47961">
    <property type="entry name" value="DNA POLYMERASE THETA, PUTATIVE (AFU_ORTHOLOGUE AFUA_1G05260)-RELATED"/>
    <property type="match status" value="1"/>
</dbReference>
<dbReference type="InterPro" id="IPR027417">
    <property type="entry name" value="P-loop_NTPase"/>
</dbReference>
<organism evidence="26 27">
    <name type="scientific">Aromia moschata</name>
    <dbReference type="NCBI Taxonomy" id="1265417"/>
    <lineage>
        <taxon>Eukaryota</taxon>
        <taxon>Metazoa</taxon>
        <taxon>Ecdysozoa</taxon>
        <taxon>Arthropoda</taxon>
        <taxon>Hexapoda</taxon>
        <taxon>Insecta</taxon>
        <taxon>Pterygota</taxon>
        <taxon>Neoptera</taxon>
        <taxon>Endopterygota</taxon>
        <taxon>Coleoptera</taxon>
        <taxon>Polyphaga</taxon>
        <taxon>Cucujiformia</taxon>
        <taxon>Chrysomeloidea</taxon>
        <taxon>Cerambycidae</taxon>
        <taxon>Cerambycinae</taxon>
        <taxon>Callichromatini</taxon>
        <taxon>Aromia</taxon>
    </lineage>
</organism>
<feature type="site" description="Cleavage (non-hydrolytic); by autocatalysis" evidence="22">
    <location>
        <begin position="312"/>
        <end position="313"/>
    </location>
</feature>
<comment type="subcellular location">
    <molecule>Phosphatidylserine decarboxylase alpha chain</molecule>
    <subcellularLocation>
        <location evidence="22">Mitochondrion inner membrane</location>
        <topology evidence="22">Peripheral membrane protein</topology>
        <orientation evidence="22">Intermembrane side</orientation>
    </subcellularLocation>
    <text evidence="22">Anchored to the mitochondrial inner membrane through its interaction with the integral membrane beta chain.</text>
</comment>
<keyword evidence="12 22" id="KW-0443">Lipid metabolism</keyword>
<dbReference type="HAMAP" id="MF_03208">
    <property type="entry name" value="PS_decarb_PSD_B_type1_euk"/>
    <property type="match status" value="1"/>
</dbReference>
<comment type="subcellular location">
    <molecule>Phosphatidylserine decarboxylase beta chain</molecule>
    <subcellularLocation>
        <location evidence="22">Mitochondrion inner membrane</location>
        <topology evidence="22">Single-pass membrane protein</topology>
        <orientation evidence="22">Intermembrane side</orientation>
    </subcellularLocation>
</comment>
<dbReference type="Proteomes" id="UP001162162">
    <property type="component" value="Unassembled WGS sequence"/>
</dbReference>
<comment type="subunit">
    <text evidence="22">Heterodimer of a large membrane-associated beta subunit and a small pyruvoyl-containing alpha subunit.</text>
</comment>
<dbReference type="EMBL" id="JAPWTK010000018">
    <property type="protein sequence ID" value="KAJ8958309.1"/>
    <property type="molecule type" value="Genomic_DNA"/>
</dbReference>
<dbReference type="InterPro" id="IPR033177">
    <property type="entry name" value="PSD-B"/>
</dbReference>
<keyword evidence="4 22" id="KW-0812">Transmembrane</keyword>
<keyword evidence="10" id="KW-0067">ATP-binding</keyword>
<keyword evidence="15 22" id="KW-0594">Phospholipid biosynthesis</keyword>
<evidence type="ECO:0000256" key="21">
    <source>
        <dbReference type="ARBA" id="ARBA00048988"/>
    </source>
</evidence>
<dbReference type="Pfam" id="PF20470">
    <property type="entry name" value="HTH_61"/>
    <property type="match status" value="1"/>
</dbReference>
<keyword evidence="6" id="KW-0227">DNA damage</keyword>
<feature type="topological domain" description="Mitochondrial intermembrane" evidence="22">
    <location>
        <begin position="41"/>
        <end position="1341"/>
    </location>
</feature>
<comment type="subcellular location">
    <subcellularLocation>
        <location evidence="1">Nucleus</location>
    </subcellularLocation>
</comment>
<comment type="pathway">
    <text evidence="2">Lipid metabolism.</text>
</comment>
<keyword evidence="7 22" id="KW-0210">Decarboxylase</keyword>
<dbReference type="GO" id="GO:0043138">
    <property type="term" value="F:3'-5' DNA helicase activity"/>
    <property type="evidence" value="ECO:0007669"/>
    <property type="project" value="UniProtKB-EC"/>
</dbReference>
<evidence type="ECO:0000256" key="13">
    <source>
        <dbReference type="ARBA" id="ARBA00023136"/>
    </source>
</evidence>
<keyword evidence="13 22" id="KW-0472">Membrane</keyword>
<dbReference type="InterPro" id="IPR001650">
    <property type="entry name" value="Helicase_C-like"/>
</dbReference>
<dbReference type="SMART" id="SM00490">
    <property type="entry name" value="HELICc"/>
    <property type="match status" value="1"/>
</dbReference>
<evidence type="ECO:0000256" key="10">
    <source>
        <dbReference type="ARBA" id="ARBA00022840"/>
    </source>
</evidence>
<dbReference type="InterPro" id="IPR048960">
    <property type="entry name" value="POLQ-like_helical"/>
</dbReference>
<reference evidence="26" key="1">
    <citation type="journal article" date="2023" name="Insect Mol. Biol.">
        <title>Genome sequencing provides insights into the evolution of gene families encoding plant cell wall-degrading enzymes in longhorned beetles.</title>
        <authorList>
            <person name="Shin N.R."/>
            <person name="Okamura Y."/>
            <person name="Kirsch R."/>
            <person name="Pauchet Y."/>
        </authorList>
    </citation>
    <scope>NUCLEOTIDE SEQUENCE</scope>
    <source>
        <strain evidence="26">AMC_N1</strain>
    </source>
</reference>
<feature type="domain" description="Helicase ATP-binding" evidence="24">
    <location>
        <begin position="532"/>
        <end position="704"/>
    </location>
</feature>
<feature type="active site" description="Charge relay system; for autoendoproteolytic cleavage activity" evidence="22">
    <location>
        <position position="313"/>
    </location>
</feature>
<dbReference type="InterPro" id="IPR046931">
    <property type="entry name" value="HTH_61"/>
</dbReference>
<dbReference type="SMART" id="SM00487">
    <property type="entry name" value="DEXDc"/>
    <property type="match status" value="1"/>
</dbReference>
<keyword evidence="3 22" id="KW-0444">Lipid biosynthesis</keyword>
<comment type="function">
    <text evidence="20">Catalyzes the formation of phosphatidylethanolamine (PtdEtn) from phosphatidylserine (PtdSer). Plays a central role in phospholipid metabolism and in the interorganelle trafficking of phosphatidylserine. May be involved in lipid droplet biogenesis at the endoplasmic reticulum membrane.</text>
</comment>
<feature type="chain" id="PRO_5043061593" description="Phosphatidylserine decarboxylase beta chain" evidence="22">
    <location>
        <begin position="1"/>
        <end position="312"/>
    </location>
</feature>
<evidence type="ECO:0000256" key="8">
    <source>
        <dbReference type="ARBA" id="ARBA00022801"/>
    </source>
</evidence>
<dbReference type="GO" id="GO:0006646">
    <property type="term" value="P:phosphatidylethanolamine biosynthetic process"/>
    <property type="evidence" value="ECO:0007669"/>
    <property type="project" value="UniProtKB-UniRule"/>
</dbReference>
<evidence type="ECO:0000256" key="17">
    <source>
        <dbReference type="ARBA" id="ARBA00023242"/>
    </source>
</evidence>
<dbReference type="InterPro" id="IPR011545">
    <property type="entry name" value="DEAD/DEAH_box_helicase_dom"/>
</dbReference>